<dbReference type="AlphaFoldDB" id="A0A5E7E262"/>
<evidence type="ECO:0000259" key="1">
    <source>
        <dbReference type="Pfam" id="PF13577"/>
    </source>
</evidence>
<dbReference type="Pfam" id="PF13577">
    <property type="entry name" value="SnoaL_4"/>
    <property type="match status" value="1"/>
</dbReference>
<dbReference type="EMBL" id="CABVHQ010000049">
    <property type="protein sequence ID" value="VVO21265.1"/>
    <property type="molecule type" value="Genomic_DNA"/>
</dbReference>
<accession>A0A5E7E262</accession>
<dbReference type="Proteomes" id="UP000337909">
    <property type="component" value="Unassembled WGS sequence"/>
</dbReference>
<reference evidence="2 3" key="1">
    <citation type="submission" date="2019-09" db="EMBL/GenBank/DDBJ databases">
        <authorList>
            <person name="Chandra G."/>
            <person name="Truman W A."/>
        </authorList>
    </citation>
    <scope>NUCLEOTIDE SEQUENCE [LARGE SCALE GENOMIC DNA]</scope>
    <source>
        <strain evidence="2">PS691</strain>
    </source>
</reference>
<dbReference type="Gene3D" id="3.10.450.50">
    <property type="match status" value="1"/>
</dbReference>
<feature type="domain" description="SnoaL-like" evidence="1">
    <location>
        <begin position="10"/>
        <end position="133"/>
    </location>
</feature>
<name>A0A5E7E262_PSEFL</name>
<dbReference type="OrthoDB" id="581683at2"/>
<organism evidence="2 3">
    <name type="scientific">Pseudomonas fluorescens</name>
    <dbReference type="NCBI Taxonomy" id="294"/>
    <lineage>
        <taxon>Bacteria</taxon>
        <taxon>Pseudomonadati</taxon>
        <taxon>Pseudomonadota</taxon>
        <taxon>Gammaproteobacteria</taxon>
        <taxon>Pseudomonadales</taxon>
        <taxon>Pseudomonadaceae</taxon>
        <taxon>Pseudomonas</taxon>
    </lineage>
</organism>
<sequence>MSLSQRIHAVADHQQILDQMARYCQAVDRCDLALLKSTFHQDGVVKFGIFDGNAWEFCDYDIPFIEENLVMGWHRVATIDIQLLDENRALAESYMLGNAAARMPDGTLINCPDNMRYLDVWEKRDGVWRMYSRDLVMDWNACWPYSGRTDGVFAAYQQRGCRGREDLAYQLKLVP</sequence>
<gene>
    <name evidence="2" type="ORF">PS691_04207</name>
</gene>
<evidence type="ECO:0000313" key="3">
    <source>
        <dbReference type="Proteomes" id="UP000337909"/>
    </source>
</evidence>
<dbReference type="InterPro" id="IPR037401">
    <property type="entry name" value="SnoaL-like"/>
</dbReference>
<dbReference type="InterPro" id="IPR032710">
    <property type="entry name" value="NTF2-like_dom_sf"/>
</dbReference>
<dbReference type="RefSeq" id="WP_150644059.1">
    <property type="nucleotide sequence ID" value="NZ_CABVHQ010000049.1"/>
</dbReference>
<protein>
    <recommendedName>
        <fullName evidence="1">SnoaL-like domain-containing protein</fullName>
    </recommendedName>
</protein>
<evidence type="ECO:0000313" key="2">
    <source>
        <dbReference type="EMBL" id="VVO21265.1"/>
    </source>
</evidence>
<dbReference type="SUPFAM" id="SSF54427">
    <property type="entry name" value="NTF2-like"/>
    <property type="match status" value="1"/>
</dbReference>
<proteinExistence type="predicted"/>